<dbReference type="InterPro" id="IPR014710">
    <property type="entry name" value="RmlC-like_jellyroll"/>
</dbReference>
<evidence type="ECO:0000313" key="3">
    <source>
        <dbReference type="EMBL" id="CRZ35646.1"/>
    </source>
</evidence>
<keyword evidence="1" id="KW-0175">Coiled coil</keyword>
<feature type="domain" description="Cyclic nucleotide-binding" evidence="2">
    <location>
        <begin position="11"/>
        <end position="81"/>
    </location>
</feature>
<dbReference type="SUPFAM" id="SSF51206">
    <property type="entry name" value="cAMP-binding domain-like"/>
    <property type="match status" value="1"/>
</dbReference>
<name>A0A0H5SLK5_HERHM</name>
<evidence type="ECO:0000313" key="4">
    <source>
        <dbReference type="Proteomes" id="UP000236497"/>
    </source>
</evidence>
<keyword evidence="4" id="KW-1185">Reference proteome</keyword>
<proteinExistence type="predicted"/>
<evidence type="ECO:0000256" key="1">
    <source>
        <dbReference type="SAM" id="Coils"/>
    </source>
</evidence>
<dbReference type="RefSeq" id="WP_103203722.1">
    <property type="nucleotide sequence ID" value="NZ_CVTD020000027.1"/>
</dbReference>
<dbReference type="InterPro" id="IPR018490">
    <property type="entry name" value="cNMP-bd_dom_sf"/>
</dbReference>
<dbReference type="Gene3D" id="2.60.120.10">
    <property type="entry name" value="Jelly Rolls"/>
    <property type="match status" value="1"/>
</dbReference>
<dbReference type="Proteomes" id="UP000236497">
    <property type="component" value="Unassembled WGS sequence"/>
</dbReference>
<organism evidence="3 4">
    <name type="scientific">Herbinix hemicellulosilytica</name>
    <dbReference type="NCBI Taxonomy" id="1564487"/>
    <lineage>
        <taxon>Bacteria</taxon>
        <taxon>Bacillati</taxon>
        <taxon>Bacillota</taxon>
        <taxon>Clostridia</taxon>
        <taxon>Lachnospirales</taxon>
        <taxon>Lachnospiraceae</taxon>
        <taxon>Herbinix</taxon>
    </lineage>
</organism>
<dbReference type="OrthoDB" id="334160at2"/>
<dbReference type="Pfam" id="PF00027">
    <property type="entry name" value="cNMP_binding"/>
    <property type="match status" value="1"/>
</dbReference>
<accession>A0A0H5SLK5</accession>
<gene>
    <name evidence="3" type="ORF">HHT355_2460</name>
</gene>
<dbReference type="AlphaFoldDB" id="A0A0H5SLK5"/>
<evidence type="ECO:0000259" key="2">
    <source>
        <dbReference type="Pfam" id="PF00027"/>
    </source>
</evidence>
<reference evidence="3 4" key="1">
    <citation type="submission" date="2015-06" db="EMBL/GenBank/DDBJ databases">
        <authorList>
            <person name="Wibberg Daniel"/>
        </authorList>
    </citation>
    <scope>NUCLEOTIDE SEQUENCE [LARGE SCALE GENOMIC DNA]</scope>
    <source>
        <strain evidence="3 4">T3/55T</strain>
    </source>
</reference>
<dbReference type="EMBL" id="CVTD020000027">
    <property type="protein sequence ID" value="CRZ35646.1"/>
    <property type="molecule type" value="Genomic_DNA"/>
</dbReference>
<protein>
    <recommendedName>
        <fullName evidence="2">Cyclic nucleotide-binding domain-containing protein</fullName>
    </recommendedName>
</protein>
<sequence>MQKMKLNAVNQLSKGTVIYNEGEPLNSIALLVKGNIQVYHDGARYLVGPGSFLAVNDVLHGVYQSTYMASDDVIIYLFAVEHKEDLEKILSINKDYNGFMVASLSKIIYELGQTYQGIIRYGRELYNLLTDNYKVYYESASRLGYTVRKPQWVDDLTNLEIERELDNEKIEFYMEYAKIPIDVMKSYYSVSNIITLYQIEEQSDLISQLNDVLKSYTKKLILWTEYLIDDSDKSLFGLIASHAIEIVNADGNSKQLLDILDNIINNINNLEVFLKTRLGRDFSVNRKRIEEIYHLINTGTKDKELSVQTFIKYSVEEAEKVLEELTDSYRQILDYAEIDEDTTNQMQSIMMDFINLKDKFSTDDYARKIRKQLTETYYVLYKAVFLKAYHDKHVPRIIDMFLKYGYADERLLTKDQILSLYFLEEDDPCDNVYNIKEWLTLIYEGKKEPSKNEFDQEYNEMLLSMKSRGMITDKQYNEYSTDNERKLEYEIQNMFRYNNRLTSGQISVFVPVLHKDALSSIPDKAYLSAGKIKDVLNKLLDIDFSIFDWELLYTDKSKNIEKEYIIKRVFPDIILMPTIGTNAIMWQDITGRRRGSPGRFIFPVLFEGDLFLQMVRVCGRFRWEMCRTIEGVAWNDIKYKSLTSEYSDYIQFYKKNKNLSEEKKEKIKLQIQKGRNNSREIFVIDYETWIIFESGGAIKLNKPVREILATYCPFSKKIREQLTIQPVFEEAFARFNKNRLKKIKELEGRYRMLQKDSIQLTKELTDTLDYYKET</sequence>
<dbReference type="InterPro" id="IPR000595">
    <property type="entry name" value="cNMP-bd_dom"/>
</dbReference>
<feature type="coiled-coil region" evidence="1">
    <location>
        <begin position="736"/>
        <end position="763"/>
    </location>
</feature>